<evidence type="ECO:0000313" key="2">
    <source>
        <dbReference type="Proteomes" id="UP001620460"/>
    </source>
</evidence>
<gene>
    <name evidence="1" type="ORF">ISP17_18310</name>
</gene>
<proteinExistence type="predicted"/>
<name>A0ABW8K092_9GAMM</name>
<keyword evidence="2" id="KW-1185">Reference proteome</keyword>
<dbReference type="Gene3D" id="2.40.160.20">
    <property type="match status" value="1"/>
</dbReference>
<evidence type="ECO:0000313" key="1">
    <source>
        <dbReference type="EMBL" id="MFK2905920.1"/>
    </source>
</evidence>
<dbReference type="Proteomes" id="UP001620460">
    <property type="component" value="Unassembled WGS sequence"/>
</dbReference>
<evidence type="ECO:0008006" key="3">
    <source>
        <dbReference type="Google" id="ProtNLM"/>
    </source>
</evidence>
<organism evidence="1 2">
    <name type="scientific">Dyella ginsengisoli</name>
    <dbReference type="NCBI Taxonomy" id="363848"/>
    <lineage>
        <taxon>Bacteria</taxon>
        <taxon>Pseudomonadati</taxon>
        <taxon>Pseudomonadota</taxon>
        <taxon>Gammaproteobacteria</taxon>
        <taxon>Lysobacterales</taxon>
        <taxon>Rhodanobacteraceae</taxon>
        <taxon>Dyella</taxon>
    </lineage>
</organism>
<dbReference type="RefSeq" id="WP_404635782.1">
    <property type="nucleotide sequence ID" value="NZ_JADIKM010000006.1"/>
</dbReference>
<accession>A0ABW8K092</accession>
<dbReference type="EMBL" id="JADIKM010000006">
    <property type="protein sequence ID" value="MFK2905920.1"/>
    <property type="molecule type" value="Genomic_DNA"/>
</dbReference>
<reference evidence="1 2" key="1">
    <citation type="submission" date="2020-10" db="EMBL/GenBank/DDBJ databases">
        <title>Phylogeny of dyella-like bacteria.</title>
        <authorList>
            <person name="Fu J."/>
        </authorList>
    </citation>
    <scope>NUCLEOTIDE SEQUENCE [LARGE SCALE GENOMIC DNA]</scope>
    <source>
        <strain evidence="1 2">Gsoil3046</strain>
    </source>
</reference>
<sequence length="41" mass="4712">MFIRADARYFDWKSEVQLNGAGIGEVKVNPWIYGVSAGYRF</sequence>
<comment type="caution">
    <text evidence="1">The sequence shown here is derived from an EMBL/GenBank/DDBJ whole genome shotgun (WGS) entry which is preliminary data.</text>
</comment>
<protein>
    <recommendedName>
        <fullName evidence="3">OmpW family protein</fullName>
    </recommendedName>
</protein>